<feature type="compositionally biased region" description="Polar residues" evidence="1">
    <location>
        <begin position="193"/>
        <end position="214"/>
    </location>
</feature>
<dbReference type="PANTHER" id="PTHR48258">
    <property type="entry name" value="DUF4218 DOMAIN-CONTAINING PROTEIN-RELATED"/>
    <property type="match status" value="1"/>
</dbReference>
<evidence type="ECO:0000256" key="1">
    <source>
        <dbReference type="SAM" id="MobiDB-lite"/>
    </source>
</evidence>
<organism evidence="3 4">
    <name type="scientific">Heracleum sosnowskyi</name>
    <dbReference type="NCBI Taxonomy" id="360622"/>
    <lineage>
        <taxon>Eukaryota</taxon>
        <taxon>Viridiplantae</taxon>
        <taxon>Streptophyta</taxon>
        <taxon>Embryophyta</taxon>
        <taxon>Tracheophyta</taxon>
        <taxon>Spermatophyta</taxon>
        <taxon>Magnoliopsida</taxon>
        <taxon>eudicotyledons</taxon>
        <taxon>Gunneridae</taxon>
        <taxon>Pentapetalae</taxon>
        <taxon>asterids</taxon>
        <taxon>campanulids</taxon>
        <taxon>Apiales</taxon>
        <taxon>Apiaceae</taxon>
        <taxon>Apioideae</taxon>
        <taxon>apioid superclade</taxon>
        <taxon>Tordylieae</taxon>
        <taxon>Tordyliinae</taxon>
        <taxon>Heracleum</taxon>
    </lineage>
</organism>
<feature type="region of interest" description="Disordered" evidence="1">
    <location>
        <begin position="170"/>
        <end position="215"/>
    </location>
</feature>
<dbReference type="AlphaFoldDB" id="A0AAD8MT79"/>
<feature type="compositionally biased region" description="Basic residues" evidence="1">
    <location>
        <begin position="177"/>
        <end position="189"/>
    </location>
</feature>
<sequence length="385" mass="44623">MQNSGVAITATVLHQSSSNEDPVLSEMTYFGRIANIWELDYVGFRVPVFDCNWVNNVGGVHVKESGFVRVDFSKIGYKDDSFIMATQAQQVFYVTDPIDKKWSIVVLSNKLNNSYQINDGVDEEVDNVDDPFVRLDIPTSMDDPDDYECFYSRTDHDEGEYVNPEFYNVHGHERSKPTKKRKKNSKSKKCMIMTSSSHNPSGTNGTKDSGVTQKSSRRGIVNMLKVKKARTKRILQKVNWNQMGQPIGKESMTLVHFIGCYARRNVPITCDDWRKKEWQNVKQNLWDEIKHVDLHFIDYETNVKETFRGIEPEHKKAIIARAGELHRQFRTRLRSIAKDDDGNYSEKPPALYADLSSVERYWNEFVRNSLQENFFVYLFFSELSC</sequence>
<keyword evidence="4" id="KW-1185">Reference proteome</keyword>
<evidence type="ECO:0000259" key="2">
    <source>
        <dbReference type="Pfam" id="PF13952"/>
    </source>
</evidence>
<dbReference type="EMBL" id="JAUIZM010000005">
    <property type="protein sequence ID" value="KAK1384152.1"/>
    <property type="molecule type" value="Genomic_DNA"/>
</dbReference>
<dbReference type="Pfam" id="PF13952">
    <property type="entry name" value="DUF4216"/>
    <property type="match status" value="1"/>
</dbReference>
<evidence type="ECO:0000313" key="3">
    <source>
        <dbReference type="EMBL" id="KAK1384152.1"/>
    </source>
</evidence>
<comment type="caution">
    <text evidence="3">The sequence shown here is derived from an EMBL/GenBank/DDBJ whole genome shotgun (WGS) entry which is preliminary data.</text>
</comment>
<protein>
    <recommendedName>
        <fullName evidence="2">DUF4216 domain-containing protein</fullName>
    </recommendedName>
</protein>
<name>A0AAD8MT79_9APIA</name>
<feature type="domain" description="DUF4216" evidence="2">
    <location>
        <begin position="37"/>
        <end position="105"/>
    </location>
</feature>
<reference evidence="3" key="2">
    <citation type="submission" date="2023-05" db="EMBL/GenBank/DDBJ databases">
        <authorList>
            <person name="Schelkunov M.I."/>
        </authorList>
    </citation>
    <scope>NUCLEOTIDE SEQUENCE</scope>
    <source>
        <strain evidence="3">Hsosn_3</strain>
        <tissue evidence="3">Leaf</tissue>
    </source>
</reference>
<evidence type="ECO:0000313" key="4">
    <source>
        <dbReference type="Proteomes" id="UP001237642"/>
    </source>
</evidence>
<reference evidence="3" key="1">
    <citation type="submission" date="2023-02" db="EMBL/GenBank/DDBJ databases">
        <title>Genome of toxic invasive species Heracleum sosnowskyi carries increased number of genes despite the absence of recent whole-genome duplications.</title>
        <authorList>
            <person name="Schelkunov M."/>
            <person name="Shtratnikova V."/>
            <person name="Makarenko M."/>
            <person name="Klepikova A."/>
            <person name="Omelchenko D."/>
            <person name="Novikova G."/>
            <person name="Obukhova E."/>
            <person name="Bogdanov V."/>
            <person name="Penin A."/>
            <person name="Logacheva M."/>
        </authorList>
    </citation>
    <scope>NUCLEOTIDE SEQUENCE</scope>
    <source>
        <strain evidence="3">Hsosn_3</strain>
        <tissue evidence="3">Leaf</tissue>
    </source>
</reference>
<gene>
    <name evidence="3" type="ORF">POM88_021887</name>
</gene>
<proteinExistence type="predicted"/>
<dbReference type="Proteomes" id="UP001237642">
    <property type="component" value="Unassembled WGS sequence"/>
</dbReference>
<accession>A0AAD8MT79</accession>
<dbReference type="InterPro" id="IPR025312">
    <property type="entry name" value="DUF4216"/>
</dbReference>